<feature type="region of interest" description="Disordered" evidence="2">
    <location>
        <begin position="1"/>
        <end position="42"/>
    </location>
</feature>
<feature type="region of interest" description="Disordered" evidence="2">
    <location>
        <begin position="85"/>
        <end position="151"/>
    </location>
</feature>
<sequence>MKTWLHTHGLRRQHSDAALPNRKFNPSDTNNAQHAPLLPNRKLTDTAAKVAASKTASRMSIERYLQAPLEDEPASVPAINAALKEKSPPVWSDRNHPQAGHRRGHSRGTSYDANSEGRRTFYTSASGQDSTGTSFSIGLRSNHNQRSNAHPMMPQLPRLRTVALMHDNVHSPDEPTTGRTLDSERTLTDQNDGSPPGKSVDSAYRARIEAELARIQQKARRLEEEVRRFNEQKENEALLVPRITDDMAYQQMASKPKLAWILGGDSANARTSERPTTSARGTAEAFNDSPNRPATSAGPIEEVQDRLPRRSKSSSVLVEEARRSSNRRRAVVVGQTPSNGKVQGTILKEHVSTHNFRNCNQRLYFSAQQFRQHLQDNHKINFDGTLFAGWTLLLKSSKQDRTAVFEVVDVSPRRAYTDPVVAAPKQQGKKAKEVAEPKMNFMDFSETPQFAPKKKIRRKASTQTMPDALIKGVRDSTIEFTRAATMDHAHGGVAQASRSARADKSTHAVASHAISAGTLGLEFFRRRLDGSARNRLYVRDESEGPLSKNSQKLFRKVPGSAFGGLILHSSLLAATPARLTNSVDIYTLH</sequence>
<evidence type="ECO:0000256" key="2">
    <source>
        <dbReference type="SAM" id="MobiDB-lite"/>
    </source>
</evidence>
<dbReference type="Proteomes" id="UP001140513">
    <property type="component" value="Unassembled WGS sequence"/>
</dbReference>
<dbReference type="EMBL" id="JAPEUX010000009">
    <property type="protein sequence ID" value="KAJ4345609.1"/>
    <property type="molecule type" value="Genomic_DNA"/>
</dbReference>
<feature type="compositionally biased region" description="Polar residues" evidence="2">
    <location>
        <begin position="268"/>
        <end position="280"/>
    </location>
</feature>
<feature type="compositionally biased region" description="Polar residues" evidence="2">
    <location>
        <begin position="121"/>
        <end position="148"/>
    </location>
</feature>
<evidence type="ECO:0000256" key="1">
    <source>
        <dbReference type="SAM" id="Coils"/>
    </source>
</evidence>
<feature type="coiled-coil region" evidence="1">
    <location>
        <begin position="205"/>
        <end position="239"/>
    </location>
</feature>
<evidence type="ECO:0000313" key="4">
    <source>
        <dbReference type="Proteomes" id="UP001140513"/>
    </source>
</evidence>
<proteinExistence type="predicted"/>
<keyword evidence="4" id="KW-1185">Reference proteome</keyword>
<feature type="compositionally biased region" description="Polar residues" evidence="2">
    <location>
        <begin position="24"/>
        <end position="33"/>
    </location>
</feature>
<feature type="region of interest" description="Disordered" evidence="2">
    <location>
        <begin position="170"/>
        <end position="200"/>
    </location>
</feature>
<protein>
    <submittedName>
        <fullName evidence="3">Uncharacterized protein</fullName>
    </submittedName>
</protein>
<feature type="region of interest" description="Disordered" evidence="2">
    <location>
        <begin position="267"/>
        <end position="337"/>
    </location>
</feature>
<dbReference type="AlphaFoldDB" id="A0A9W8XAS1"/>
<name>A0A9W8XAS1_9PLEO</name>
<gene>
    <name evidence="3" type="ORF">N0V89_011742</name>
</gene>
<accession>A0A9W8XAS1</accession>
<reference evidence="3" key="1">
    <citation type="submission" date="2022-10" db="EMBL/GenBank/DDBJ databases">
        <title>Tapping the CABI collections for fungal endophytes: first genome assemblies for Collariella, Neodidymelliopsis, Ascochyta clinopodiicola, Didymella pomorum, Didymosphaeria variabile, Neocosmospora piperis and Neocucurbitaria cava.</title>
        <authorList>
            <person name="Hill R."/>
        </authorList>
    </citation>
    <scope>NUCLEOTIDE SEQUENCE</scope>
    <source>
        <strain evidence="3">IMI 356815</strain>
    </source>
</reference>
<comment type="caution">
    <text evidence="3">The sequence shown here is derived from an EMBL/GenBank/DDBJ whole genome shotgun (WGS) entry which is preliminary data.</text>
</comment>
<organism evidence="3 4">
    <name type="scientific">Didymosphaeria variabile</name>
    <dbReference type="NCBI Taxonomy" id="1932322"/>
    <lineage>
        <taxon>Eukaryota</taxon>
        <taxon>Fungi</taxon>
        <taxon>Dikarya</taxon>
        <taxon>Ascomycota</taxon>
        <taxon>Pezizomycotina</taxon>
        <taxon>Dothideomycetes</taxon>
        <taxon>Pleosporomycetidae</taxon>
        <taxon>Pleosporales</taxon>
        <taxon>Massarineae</taxon>
        <taxon>Didymosphaeriaceae</taxon>
        <taxon>Didymosphaeria</taxon>
    </lineage>
</organism>
<keyword evidence="1" id="KW-0175">Coiled coil</keyword>
<dbReference type="RefSeq" id="XP_056065773.1">
    <property type="nucleotide sequence ID" value="XM_056220470.1"/>
</dbReference>
<dbReference type="OrthoDB" id="10056939at2759"/>
<dbReference type="GeneID" id="80915272"/>
<evidence type="ECO:0000313" key="3">
    <source>
        <dbReference type="EMBL" id="KAJ4345609.1"/>
    </source>
</evidence>